<keyword evidence="2 4" id="KW-0012">Acyltransferase</keyword>
<dbReference type="InterPro" id="IPR016181">
    <property type="entry name" value="Acyl_CoA_acyltransferase"/>
</dbReference>
<dbReference type="GO" id="GO:0016747">
    <property type="term" value="F:acyltransferase activity, transferring groups other than amino-acyl groups"/>
    <property type="evidence" value="ECO:0007669"/>
    <property type="project" value="InterPro"/>
</dbReference>
<name>A0A7W5AWM0_9BACL</name>
<dbReference type="InterPro" id="IPR050832">
    <property type="entry name" value="Bact_Acetyltransf"/>
</dbReference>
<feature type="domain" description="N-acetyltransferase" evidence="3">
    <location>
        <begin position="3"/>
        <end position="151"/>
    </location>
</feature>
<keyword evidence="5" id="KW-1185">Reference proteome</keyword>
<protein>
    <submittedName>
        <fullName evidence="4">Putative acetyltransferase</fullName>
        <ecNumber evidence="4">2.3.1.-</ecNumber>
    </submittedName>
</protein>
<organism evidence="4 5">
    <name type="scientific">Paenibacillus phyllosphaerae</name>
    <dbReference type="NCBI Taxonomy" id="274593"/>
    <lineage>
        <taxon>Bacteria</taxon>
        <taxon>Bacillati</taxon>
        <taxon>Bacillota</taxon>
        <taxon>Bacilli</taxon>
        <taxon>Bacillales</taxon>
        <taxon>Paenibacillaceae</taxon>
        <taxon>Paenibacillus</taxon>
    </lineage>
</organism>
<dbReference type="EMBL" id="JACHXK010000004">
    <property type="protein sequence ID" value="MBB3110164.1"/>
    <property type="molecule type" value="Genomic_DNA"/>
</dbReference>
<dbReference type="CDD" id="cd04301">
    <property type="entry name" value="NAT_SF"/>
    <property type="match status" value="1"/>
</dbReference>
<reference evidence="4 5" key="1">
    <citation type="submission" date="2020-08" db="EMBL/GenBank/DDBJ databases">
        <title>Genomic Encyclopedia of Type Strains, Phase III (KMG-III): the genomes of soil and plant-associated and newly described type strains.</title>
        <authorList>
            <person name="Whitman W."/>
        </authorList>
    </citation>
    <scope>NUCLEOTIDE SEQUENCE [LARGE SCALE GENOMIC DNA]</scope>
    <source>
        <strain evidence="4 5">CECT 5862</strain>
    </source>
</reference>
<dbReference type="RefSeq" id="WP_183599936.1">
    <property type="nucleotide sequence ID" value="NZ_JACHXK010000004.1"/>
</dbReference>
<dbReference type="Pfam" id="PF00583">
    <property type="entry name" value="Acetyltransf_1"/>
    <property type="match status" value="1"/>
</dbReference>
<comment type="caution">
    <text evidence="4">The sequence shown here is derived from an EMBL/GenBank/DDBJ whole genome shotgun (WGS) entry which is preliminary data.</text>
</comment>
<sequence>MKIRVDDLTGKAIQALIQEHMQGMHEDSPPESVHALDLEGLKKPEITFWSAWEGDELLGCGAIKELDKTHGEIKSMRTAKVHLRKGVARSILEHMIAVAKERGYTRLSLETGSPESFIPAVKLYERLGFAHCGPFADYTEDPYSIFMTKEL</sequence>
<dbReference type="PANTHER" id="PTHR43877">
    <property type="entry name" value="AMINOALKYLPHOSPHONATE N-ACETYLTRANSFERASE-RELATED-RELATED"/>
    <property type="match status" value="1"/>
</dbReference>
<gene>
    <name evidence="4" type="ORF">FHS18_002231</name>
</gene>
<evidence type="ECO:0000256" key="1">
    <source>
        <dbReference type="ARBA" id="ARBA00022679"/>
    </source>
</evidence>
<evidence type="ECO:0000256" key="2">
    <source>
        <dbReference type="ARBA" id="ARBA00023315"/>
    </source>
</evidence>
<dbReference type="AlphaFoldDB" id="A0A7W5AWM0"/>
<evidence type="ECO:0000259" key="3">
    <source>
        <dbReference type="PROSITE" id="PS51186"/>
    </source>
</evidence>
<accession>A0A7W5AWM0</accession>
<dbReference type="EC" id="2.3.1.-" evidence="4"/>
<keyword evidence="1 4" id="KW-0808">Transferase</keyword>
<dbReference type="Gene3D" id="3.40.630.30">
    <property type="match status" value="1"/>
</dbReference>
<dbReference type="PROSITE" id="PS51186">
    <property type="entry name" value="GNAT"/>
    <property type="match status" value="1"/>
</dbReference>
<dbReference type="PANTHER" id="PTHR43877:SF5">
    <property type="entry name" value="BLL8307 PROTEIN"/>
    <property type="match status" value="1"/>
</dbReference>
<dbReference type="SUPFAM" id="SSF55729">
    <property type="entry name" value="Acyl-CoA N-acyltransferases (Nat)"/>
    <property type="match status" value="1"/>
</dbReference>
<proteinExistence type="predicted"/>
<dbReference type="Proteomes" id="UP000570361">
    <property type="component" value="Unassembled WGS sequence"/>
</dbReference>
<evidence type="ECO:0000313" key="5">
    <source>
        <dbReference type="Proteomes" id="UP000570361"/>
    </source>
</evidence>
<dbReference type="InterPro" id="IPR000182">
    <property type="entry name" value="GNAT_dom"/>
</dbReference>
<evidence type="ECO:0000313" key="4">
    <source>
        <dbReference type="EMBL" id="MBB3110164.1"/>
    </source>
</evidence>